<evidence type="ECO:0000313" key="1">
    <source>
        <dbReference type="EMBL" id="PSB54536.1"/>
    </source>
</evidence>
<comment type="caution">
    <text evidence="1">The sequence shown here is derived from an EMBL/GenBank/DDBJ whole genome shotgun (WGS) entry which is preliminary data.</text>
</comment>
<organism evidence="1 2">
    <name type="scientific">Chamaesiphon polymorphus CCALA 037</name>
    <dbReference type="NCBI Taxonomy" id="2107692"/>
    <lineage>
        <taxon>Bacteria</taxon>
        <taxon>Bacillati</taxon>
        <taxon>Cyanobacteriota</taxon>
        <taxon>Cyanophyceae</taxon>
        <taxon>Gomontiellales</taxon>
        <taxon>Chamaesiphonaceae</taxon>
        <taxon>Chamaesiphon</taxon>
    </lineage>
</organism>
<proteinExistence type="predicted"/>
<dbReference type="RefSeq" id="WP_106307781.1">
    <property type="nucleotide sequence ID" value="NZ_PVWO01000252.1"/>
</dbReference>
<dbReference type="AlphaFoldDB" id="A0A2T1GB56"/>
<dbReference type="OrthoDB" id="485097at2"/>
<gene>
    <name evidence="1" type="ORF">C7B77_17890</name>
</gene>
<protein>
    <submittedName>
        <fullName evidence="1">Uncharacterized protein</fullName>
    </submittedName>
</protein>
<name>A0A2T1GB56_9CYAN</name>
<dbReference type="EMBL" id="PVWO01000252">
    <property type="protein sequence ID" value="PSB54536.1"/>
    <property type="molecule type" value="Genomic_DNA"/>
</dbReference>
<evidence type="ECO:0000313" key="2">
    <source>
        <dbReference type="Proteomes" id="UP000238937"/>
    </source>
</evidence>
<accession>A0A2T1GB56</accession>
<sequence>MASTLEVKQYLAHWFQLGKKVYTHNGDRSLLPSKIFNDMDYSKEFERCWDIILSDRSGDCYLEDTSQTIAELLTPTWELVDCARCSMLIPLQIAGIPPEHCPCINLPQWPNLDVPTPRLAVSVRSKLTNMQERLERLAGDN</sequence>
<keyword evidence="2" id="KW-1185">Reference proteome</keyword>
<dbReference type="Proteomes" id="UP000238937">
    <property type="component" value="Unassembled WGS sequence"/>
</dbReference>
<reference evidence="1 2" key="1">
    <citation type="submission" date="2018-03" db="EMBL/GenBank/DDBJ databases">
        <title>The ancient ancestry and fast evolution of plastids.</title>
        <authorList>
            <person name="Moore K.R."/>
            <person name="Magnabosco C."/>
            <person name="Momper L."/>
            <person name="Gold D.A."/>
            <person name="Bosak T."/>
            <person name="Fournier G.P."/>
        </authorList>
    </citation>
    <scope>NUCLEOTIDE SEQUENCE [LARGE SCALE GENOMIC DNA]</scope>
    <source>
        <strain evidence="1 2">CCALA 037</strain>
    </source>
</reference>